<feature type="transmembrane region" description="Helical" evidence="9">
    <location>
        <begin position="288"/>
        <end position="308"/>
    </location>
</feature>
<evidence type="ECO:0000256" key="7">
    <source>
        <dbReference type="ARBA" id="ARBA00022989"/>
    </source>
</evidence>
<dbReference type="PANTHER" id="PTHR43528:SF1">
    <property type="entry name" value="ALPHA-KETOGLUTARATE PERMEASE"/>
    <property type="match status" value="1"/>
</dbReference>
<dbReference type="GO" id="GO:0015293">
    <property type="term" value="F:symporter activity"/>
    <property type="evidence" value="ECO:0007669"/>
    <property type="project" value="UniProtKB-KW"/>
</dbReference>
<protein>
    <submittedName>
        <fullName evidence="11">MFS transporter</fullName>
    </submittedName>
</protein>
<comment type="caution">
    <text evidence="11">The sequence shown here is derived from an EMBL/GenBank/DDBJ whole genome shotgun (WGS) entry which is preliminary data.</text>
</comment>
<evidence type="ECO:0000256" key="4">
    <source>
        <dbReference type="ARBA" id="ARBA00022475"/>
    </source>
</evidence>
<dbReference type="FunFam" id="1.20.1250.20:FF:000001">
    <property type="entry name" value="Dicarboxylate MFS transporter"/>
    <property type="match status" value="1"/>
</dbReference>
<comment type="subcellular location">
    <subcellularLocation>
        <location evidence="1">Cell membrane</location>
        <topology evidence="1">Multi-pass membrane protein</topology>
    </subcellularLocation>
</comment>
<feature type="transmembrane region" description="Helical" evidence="9">
    <location>
        <begin position="194"/>
        <end position="213"/>
    </location>
</feature>
<feature type="transmembrane region" description="Helical" evidence="9">
    <location>
        <begin position="159"/>
        <end position="182"/>
    </location>
</feature>
<organism evidence="11 12">
    <name type="scientific">Novosphingobium pentaromativorans</name>
    <dbReference type="NCBI Taxonomy" id="205844"/>
    <lineage>
        <taxon>Bacteria</taxon>
        <taxon>Pseudomonadati</taxon>
        <taxon>Pseudomonadota</taxon>
        <taxon>Alphaproteobacteria</taxon>
        <taxon>Sphingomonadales</taxon>
        <taxon>Sphingomonadaceae</taxon>
        <taxon>Novosphingobium</taxon>
    </lineage>
</organism>
<evidence type="ECO:0000256" key="5">
    <source>
        <dbReference type="ARBA" id="ARBA00022692"/>
    </source>
</evidence>
<evidence type="ECO:0000256" key="1">
    <source>
        <dbReference type="ARBA" id="ARBA00004651"/>
    </source>
</evidence>
<keyword evidence="8 9" id="KW-0472">Membrane</keyword>
<evidence type="ECO:0000313" key="12">
    <source>
        <dbReference type="Proteomes" id="UP000249082"/>
    </source>
</evidence>
<feature type="transmembrane region" description="Helical" evidence="9">
    <location>
        <begin position="344"/>
        <end position="368"/>
    </location>
</feature>
<dbReference type="PROSITE" id="PS00217">
    <property type="entry name" value="SUGAR_TRANSPORT_2"/>
    <property type="match status" value="1"/>
</dbReference>
<dbReference type="PROSITE" id="PS50850">
    <property type="entry name" value="MFS"/>
    <property type="match status" value="1"/>
</dbReference>
<feature type="transmembrane region" description="Helical" evidence="9">
    <location>
        <begin position="62"/>
        <end position="82"/>
    </location>
</feature>
<evidence type="ECO:0000313" key="11">
    <source>
        <dbReference type="EMBL" id="PZQ51766.1"/>
    </source>
</evidence>
<dbReference type="InterPro" id="IPR036259">
    <property type="entry name" value="MFS_trans_sf"/>
</dbReference>
<dbReference type="EMBL" id="QFPX01000025">
    <property type="protein sequence ID" value="PZQ51766.1"/>
    <property type="molecule type" value="Genomic_DNA"/>
</dbReference>
<name>A0A2W5NE01_9SPHN</name>
<feature type="transmembrane region" description="Helical" evidence="9">
    <location>
        <begin position="251"/>
        <end position="268"/>
    </location>
</feature>
<evidence type="ECO:0000256" key="6">
    <source>
        <dbReference type="ARBA" id="ARBA00022847"/>
    </source>
</evidence>
<dbReference type="InterPro" id="IPR011701">
    <property type="entry name" value="MFS"/>
</dbReference>
<feature type="domain" description="Major facilitator superfamily (MFS) profile" evidence="10">
    <location>
        <begin position="23"/>
        <end position="432"/>
    </location>
</feature>
<feature type="transmembrane region" description="Helical" evidence="9">
    <location>
        <begin position="94"/>
        <end position="118"/>
    </location>
</feature>
<dbReference type="Gene3D" id="1.20.1250.20">
    <property type="entry name" value="MFS general substrate transporter like domains"/>
    <property type="match status" value="2"/>
</dbReference>
<gene>
    <name evidence="11" type="ORF">DI555_21015</name>
</gene>
<comment type="similarity">
    <text evidence="2">Belongs to the major facilitator superfamily. Metabolite:H+ Symporter (MHS) family (TC 2.A.1.6) family.</text>
</comment>
<keyword evidence="3" id="KW-0813">Transport</keyword>
<feature type="transmembrane region" description="Helical" evidence="9">
    <location>
        <begin position="320"/>
        <end position="338"/>
    </location>
</feature>
<dbReference type="InterPro" id="IPR005829">
    <property type="entry name" value="Sugar_transporter_CS"/>
</dbReference>
<dbReference type="AlphaFoldDB" id="A0A2W5NE01"/>
<feature type="transmembrane region" description="Helical" evidence="9">
    <location>
        <begin position="380"/>
        <end position="401"/>
    </location>
</feature>
<dbReference type="Pfam" id="PF07690">
    <property type="entry name" value="MFS_1"/>
    <property type="match status" value="1"/>
</dbReference>
<feature type="transmembrane region" description="Helical" evidence="9">
    <location>
        <begin position="124"/>
        <end position="147"/>
    </location>
</feature>
<sequence length="439" mass="46786">MNPPARILPAQIQSAAPRDLRRAISASAIGNATEWFDYGIYAYGVSYISAALFPGETAEATLFALATFAISFLVRPLGGLFWGPLGDRYGRKAVLGLTILLMAGATVGVGLIPSYAAIGGWAPALLVVLRMVQGFSTGGEYGGAAIFMAEYAPDGKRGFYGSFLEVGTLAGFSAGALLMLGFSLLLGDTAMREWAWRLPFLLAGPLGLVGLYLRARMAETPLFQEAEAQRESGEAEPAGLRHLLSRYRRPLLAMSGLVIALNVVNYTLLSYMPTYLERRLGLATDTALIVPISGMLFMMLLLPFAGALSDRIGRKPMWRASLLGLTLLVIPLYHLMGLGPVQAAIGYVLLGLLYVPQLATISATFPAFFPTSVRFAGFALAYNLSTSLFGGTAPVVNAWLIDVTGNPLVPAYVMILACLCGLLALEFTPESAGKPLPRT</sequence>
<dbReference type="GO" id="GO:0005886">
    <property type="term" value="C:plasma membrane"/>
    <property type="evidence" value="ECO:0007669"/>
    <property type="project" value="UniProtKB-SubCell"/>
</dbReference>
<dbReference type="InterPro" id="IPR020846">
    <property type="entry name" value="MFS_dom"/>
</dbReference>
<keyword evidence="6" id="KW-0769">Symport</keyword>
<reference evidence="11 12" key="1">
    <citation type="submission" date="2017-08" db="EMBL/GenBank/DDBJ databases">
        <title>Infants hospitalized years apart are colonized by the same room-sourced microbial strains.</title>
        <authorList>
            <person name="Brooks B."/>
            <person name="Olm M.R."/>
            <person name="Firek B.A."/>
            <person name="Baker R."/>
            <person name="Thomas B.C."/>
            <person name="Morowitz M.J."/>
            <person name="Banfield J.F."/>
        </authorList>
    </citation>
    <scope>NUCLEOTIDE SEQUENCE [LARGE SCALE GENOMIC DNA]</scope>
    <source>
        <strain evidence="11">S2_005_002_R2_33</strain>
    </source>
</reference>
<keyword evidence="7 9" id="KW-1133">Transmembrane helix</keyword>
<feature type="transmembrane region" description="Helical" evidence="9">
    <location>
        <begin position="407"/>
        <end position="425"/>
    </location>
</feature>
<keyword evidence="5 9" id="KW-0812">Transmembrane</keyword>
<dbReference type="SUPFAM" id="SSF103473">
    <property type="entry name" value="MFS general substrate transporter"/>
    <property type="match status" value="1"/>
</dbReference>
<keyword evidence="4" id="KW-1003">Cell membrane</keyword>
<accession>A0A2W5NE01</accession>
<dbReference type="Proteomes" id="UP000249082">
    <property type="component" value="Unassembled WGS sequence"/>
</dbReference>
<proteinExistence type="inferred from homology"/>
<dbReference type="PROSITE" id="PS00216">
    <property type="entry name" value="SUGAR_TRANSPORT_1"/>
    <property type="match status" value="1"/>
</dbReference>
<evidence type="ECO:0000256" key="8">
    <source>
        <dbReference type="ARBA" id="ARBA00023136"/>
    </source>
</evidence>
<evidence type="ECO:0000259" key="10">
    <source>
        <dbReference type="PROSITE" id="PS50850"/>
    </source>
</evidence>
<evidence type="ECO:0000256" key="3">
    <source>
        <dbReference type="ARBA" id="ARBA00022448"/>
    </source>
</evidence>
<dbReference type="PANTHER" id="PTHR43528">
    <property type="entry name" value="ALPHA-KETOGLUTARATE PERMEASE"/>
    <property type="match status" value="1"/>
</dbReference>
<evidence type="ECO:0000256" key="2">
    <source>
        <dbReference type="ARBA" id="ARBA00008240"/>
    </source>
</evidence>
<dbReference type="InterPro" id="IPR051084">
    <property type="entry name" value="H+-coupled_symporters"/>
</dbReference>
<evidence type="ECO:0000256" key="9">
    <source>
        <dbReference type="SAM" id="Phobius"/>
    </source>
</evidence>